<organism evidence="8 9">
    <name type="scientific">Arachis hypogaea</name>
    <name type="common">Peanut</name>
    <dbReference type="NCBI Taxonomy" id="3818"/>
    <lineage>
        <taxon>Eukaryota</taxon>
        <taxon>Viridiplantae</taxon>
        <taxon>Streptophyta</taxon>
        <taxon>Embryophyta</taxon>
        <taxon>Tracheophyta</taxon>
        <taxon>Spermatophyta</taxon>
        <taxon>Magnoliopsida</taxon>
        <taxon>eudicotyledons</taxon>
        <taxon>Gunneridae</taxon>
        <taxon>Pentapetalae</taxon>
        <taxon>rosids</taxon>
        <taxon>fabids</taxon>
        <taxon>Fabales</taxon>
        <taxon>Fabaceae</taxon>
        <taxon>Papilionoideae</taxon>
        <taxon>50 kb inversion clade</taxon>
        <taxon>dalbergioids sensu lato</taxon>
        <taxon>Dalbergieae</taxon>
        <taxon>Pterocarpus clade</taxon>
        <taxon>Arachis</taxon>
    </lineage>
</organism>
<keyword evidence="2 4" id="KW-0863">Zinc-finger</keyword>
<gene>
    <name evidence="8" type="ORF">Ahy_B09g099760</name>
</gene>
<keyword evidence="6" id="KW-0732">Signal</keyword>
<keyword evidence="9" id="KW-1185">Reference proteome</keyword>
<evidence type="ECO:0000256" key="1">
    <source>
        <dbReference type="ARBA" id="ARBA00022723"/>
    </source>
</evidence>
<evidence type="ECO:0000256" key="5">
    <source>
        <dbReference type="SAM" id="Phobius"/>
    </source>
</evidence>
<keyword evidence="5" id="KW-1133">Transmembrane helix</keyword>
<name>A0A444XUR2_ARAHY</name>
<comment type="caution">
    <text evidence="8">The sequence shown here is derived from an EMBL/GenBank/DDBJ whole genome shotgun (WGS) entry which is preliminary data.</text>
</comment>
<accession>A0A444XUR2</accession>
<keyword evidence="1" id="KW-0479">Metal-binding</keyword>
<dbReference type="Pfam" id="PF06839">
    <property type="entry name" value="Zn_ribbon_GRF"/>
    <property type="match status" value="1"/>
</dbReference>
<feature type="signal peptide" evidence="6">
    <location>
        <begin position="1"/>
        <end position="32"/>
    </location>
</feature>
<keyword evidence="5" id="KW-0472">Membrane</keyword>
<dbReference type="EMBL" id="SDMP01000019">
    <property type="protein sequence ID" value="RYQ93481.1"/>
    <property type="molecule type" value="Genomic_DNA"/>
</dbReference>
<evidence type="ECO:0000259" key="7">
    <source>
        <dbReference type="PROSITE" id="PS51999"/>
    </source>
</evidence>
<evidence type="ECO:0000256" key="4">
    <source>
        <dbReference type="PROSITE-ProRule" id="PRU01343"/>
    </source>
</evidence>
<evidence type="ECO:0000313" key="9">
    <source>
        <dbReference type="Proteomes" id="UP000289738"/>
    </source>
</evidence>
<dbReference type="GO" id="GO:0008270">
    <property type="term" value="F:zinc ion binding"/>
    <property type="evidence" value="ECO:0007669"/>
    <property type="project" value="UniProtKB-KW"/>
</dbReference>
<dbReference type="InterPro" id="IPR010666">
    <property type="entry name" value="Znf_GRF"/>
</dbReference>
<sequence length="157" mass="18268">MLSRRCFGALFGFNLNLNILLLELHILRQVSQHGSCADRNIWQEFQTTPSILQVIKKSGTIENPDRLFHTCPRYRKGSHCNFFRWAEDDEYEGLDGAKGDVKTDAEIESDVVVLNHNLSWRMMSLEAEVRTLRMQLYFGLIVLFVVVMIMFMFFSAK</sequence>
<dbReference type="Proteomes" id="UP000289738">
    <property type="component" value="Chromosome B09"/>
</dbReference>
<reference evidence="8 9" key="1">
    <citation type="submission" date="2019-01" db="EMBL/GenBank/DDBJ databases">
        <title>Sequencing of cultivated peanut Arachis hypogaea provides insights into genome evolution and oil improvement.</title>
        <authorList>
            <person name="Chen X."/>
        </authorList>
    </citation>
    <scope>NUCLEOTIDE SEQUENCE [LARGE SCALE GENOMIC DNA]</scope>
    <source>
        <strain evidence="9">cv. Fuhuasheng</strain>
        <tissue evidence="8">Leaves</tissue>
    </source>
</reference>
<keyword evidence="5" id="KW-0812">Transmembrane</keyword>
<evidence type="ECO:0000256" key="3">
    <source>
        <dbReference type="ARBA" id="ARBA00022833"/>
    </source>
</evidence>
<feature type="domain" description="GRF-type" evidence="7">
    <location>
        <begin position="36"/>
        <end position="89"/>
    </location>
</feature>
<feature type="chain" id="PRO_5019115570" description="GRF-type domain-containing protein" evidence="6">
    <location>
        <begin position="33"/>
        <end position="157"/>
    </location>
</feature>
<evidence type="ECO:0000313" key="8">
    <source>
        <dbReference type="EMBL" id="RYQ93481.1"/>
    </source>
</evidence>
<keyword evidence="3" id="KW-0862">Zinc</keyword>
<dbReference type="AlphaFoldDB" id="A0A444XUR2"/>
<protein>
    <recommendedName>
        <fullName evidence="7">GRF-type domain-containing protein</fullName>
    </recommendedName>
</protein>
<evidence type="ECO:0000256" key="2">
    <source>
        <dbReference type="ARBA" id="ARBA00022771"/>
    </source>
</evidence>
<evidence type="ECO:0000256" key="6">
    <source>
        <dbReference type="SAM" id="SignalP"/>
    </source>
</evidence>
<proteinExistence type="predicted"/>
<dbReference type="PROSITE" id="PS51999">
    <property type="entry name" value="ZF_GRF"/>
    <property type="match status" value="1"/>
</dbReference>
<feature type="transmembrane region" description="Helical" evidence="5">
    <location>
        <begin position="136"/>
        <end position="156"/>
    </location>
</feature>